<evidence type="ECO:0000313" key="1">
    <source>
        <dbReference type="EMBL" id="MPN35538.1"/>
    </source>
</evidence>
<proteinExistence type="predicted"/>
<dbReference type="EMBL" id="VSSQ01089190">
    <property type="protein sequence ID" value="MPN35538.1"/>
    <property type="molecule type" value="Genomic_DNA"/>
</dbReference>
<protein>
    <submittedName>
        <fullName evidence="1">Glucosamine-6-phosphate deaminase</fullName>
        <ecNumber evidence="1">3.5.99.6</ecNumber>
    </submittedName>
</protein>
<organism evidence="1">
    <name type="scientific">bioreactor metagenome</name>
    <dbReference type="NCBI Taxonomy" id="1076179"/>
    <lineage>
        <taxon>unclassified sequences</taxon>
        <taxon>metagenomes</taxon>
        <taxon>ecological metagenomes</taxon>
    </lineage>
</organism>
<comment type="caution">
    <text evidence="1">The sequence shown here is derived from an EMBL/GenBank/DDBJ whole genome shotgun (WGS) entry which is preliminary data.</text>
</comment>
<dbReference type="Gene3D" id="3.40.50.1360">
    <property type="match status" value="1"/>
</dbReference>
<gene>
    <name evidence="1" type="primary">nagB_58</name>
    <name evidence="1" type="ORF">SDC9_183036</name>
</gene>
<dbReference type="EC" id="3.5.99.6" evidence="1"/>
<dbReference type="AlphaFoldDB" id="A0A645H975"/>
<sequence length="104" mass="11221">MPEAEIGREEFAALPSRLIALSPLTVETNRRLTAGGEDIVPRHAATMGMRQILAAGTLLLLACFPEQKRPLEAIKSGRITPELPASYLLRAADSEIAMIGDILL</sequence>
<dbReference type="GO" id="GO:0004342">
    <property type="term" value="F:glucosamine-6-phosphate deaminase activity"/>
    <property type="evidence" value="ECO:0007669"/>
    <property type="project" value="UniProtKB-EC"/>
</dbReference>
<accession>A0A645H975</accession>
<name>A0A645H975_9ZZZZ</name>
<dbReference type="SUPFAM" id="SSF100950">
    <property type="entry name" value="NagB/RpiA/CoA transferase-like"/>
    <property type="match status" value="1"/>
</dbReference>
<reference evidence="1" key="1">
    <citation type="submission" date="2019-08" db="EMBL/GenBank/DDBJ databases">
        <authorList>
            <person name="Kucharzyk K."/>
            <person name="Murdoch R.W."/>
            <person name="Higgins S."/>
            <person name="Loffler F."/>
        </authorList>
    </citation>
    <scope>NUCLEOTIDE SEQUENCE</scope>
</reference>
<keyword evidence="1" id="KW-0378">Hydrolase</keyword>
<dbReference type="InterPro" id="IPR037171">
    <property type="entry name" value="NagB/RpiA_transferase-like"/>
</dbReference>